<feature type="transmembrane region" description="Helical" evidence="1">
    <location>
        <begin position="16"/>
        <end position="37"/>
    </location>
</feature>
<name>A0ABV4AGP3_9GAMM</name>
<protein>
    <recommendedName>
        <fullName evidence="4">DUF3429 domain-containing protein</fullName>
    </recommendedName>
</protein>
<keyword evidence="1" id="KW-0812">Transmembrane</keyword>
<dbReference type="RefSeq" id="WP_369454853.1">
    <property type="nucleotide sequence ID" value="NZ_JBGCUO010000001.1"/>
</dbReference>
<comment type="caution">
    <text evidence="2">The sequence shown here is derived from an EMBL/GenBank/DDBJ whole genome shotgun (WGS) entry which is preliminary data.</text>
</comment>
<sequence length="160" mass="16707">MRLETGATLPARARRLLWSLHLALLALAVLAVVAWLPEGAGRLPYVSAAVSGSALLLWGLAGLYCAGLFAETAAAAPTPGLGAALAVALLASLVALQLAPGWGALLMLAAHFWLALCEHLPSQAQRWPAAWRQARRQQTQLLGVVMVSVAVAALTIGQQY</sequence>
<evidence type="ECO:0008006" key="4">
    <source>
        <dbReference type="Google" id="ProtNLM"/>
    </source>
</evidence>
<organism evidence="2 3">
    <name type="scientific">Isoalcanivorax beigongshangi</name>
    <dbReference type="NCBI Taxonomy" id="3238810"/>
    <lineage>
        <taxon>Bacteria</taxon>
        <taxon>Pseudomonadati</taxon>
        <taxon>Pseudomonadota</taxon>
        <taxon>Gammaproteobacteria</taxon>
        <taxon>Oceanospirillales</taxon>
        <taxon>Alcanivoracaceae</taxon>
        <taxon>Isoalcanivorax</taxon>
    </lineage>
</organism>
<keyword evidence="1" id="KW-0472">Membrane</keyword>
<gene>
    <name evidence="2" type="ORF">AB5I84_05495</name>
</gene>
<dbReference type="EMBL" id="JBGCUO010000001">
    <property type="protein sequence ID" value="MEY1661602.1"/>
    <property type="molecule type" value="Genomic_DNA"/>
</dbReference>
<reference evidence="2 3" key="1">
    <citation type="submission" date="2024-07" db="EMBL/GenBank/DDBJ databases">
        <authorList>
            <person name="Ren Q."/>
        </authorList>
    </citation>
    <scope>NUCLEOTIDE SEQUENCE [LARGE SCALE GENOMIC DNA]</scope>
    <source>
        <strain evidence="2 3">REN37</strain>
    </source>
</reference>
<keyword evidence="1" id="KW-1133">Transmembrane helix</keyword>
<evidence type="ECO:0000313" key="3">
    <source>
        <dbReference type="Proteomes" id="UP001562065"/>
    </source>
</evidence>
<proteinExistence type="predicted"/>
<feature type="transmembrane region" description="Helical" evidence="1">
    <location>
        <begin position="43"/>
        <end position="66"/>
    </location>
</feature>
<accession>A0ABV4AGP3</accession>
<evidence type="ECO:0000313" key="2">
    <source>
        <dbReference type="EMBL" id="MEY1661602.1"/>
    </source>
</evidence>
<evidence type="ECO:0000256" key="1">
    <source>
        <dbReference type="SAM" id="Phobius"/>
    </source>
</evidence>
<keyword evidence="3" id="KW-1185">Reference proteome</keyword>
<feature type="transmembrane region" description="Helical" evidence="1">
    <location>
        <begin position="141"/>
        <end position="158"/>
    </location>
</feature>
<feature type="transmembrane region" description="Helical" evidence="1">
    <location>
        <begin position="102"/>
        <end position="120"/>
    </location>
</feature>
<feature type="transmembrane region" description="Helical" evidence="1">
    <location>
        <begin position="78"/>
        <end position="96"/>
    </location>
</feature>
<dbReference type="Proteomes" id="UP001562065">
    <property type="component" value="Unassembled WGS sequence"/>
</dbReference>